<sequence>MLLRGALTLSVLTGQAVRLTHIRARRTSPGLKLQHLRLIDVLARISGAAVDGAAIGSQSLGFEPRRALSHEPVIDIDTPGSLTLLLQSLLLPLSFSPLPTRLRLVGVTHAPRSPAFENIDWQWLPLLRQAGYRAEIGLERAGFAPKGGGVMQVSIQPVSAVEPLHLVERGRLLRISGCSLVACLDQSVAARQRLQLMSRLQGLNVPIDINSGAVSAPLPGAFIVLLAEFEQSKQSFFTLGELGHPPEVVANKAADSLIAHLHCEEGALDSHLASQLLLPLSFANGESALTTSSVSEQMLLTAELINDFLPATISIDAQSGKPGKMLVRGNGAPRIFASKADLGFVTMPPIPFDCAFQGSALGI</sequence>
<dbReference type="PANTHER" id="PTHR11096">
    <property type="entry name" value="RNA 3' TERMINAL PHOSPHATE CYCLASE"/>
    <property type="match status" value="1"/>
</dbReference>
<dbReference type="AlphaFoldDB" id="A0A133XP33"/>
<evidence type="ECO:0000313" key="5">
    <source>
        <dbReference type="EMBL" id="KXB32698.1"/>
    </source>
</evidence>
<feature type="domain" description="RNA 3'-terminal phosphate cyclase insert" evidence="4">
    <location>
        <begin position="167"/>
        <end position="261"/>
    </location>
</feature>
<dbReference type="SUPFAM" id="SSF55205">
    <property type="entry name" value="EPT/RTPC-like"/>
    <property type="match status" value="1"/>
</dbReference>
<comment type="catalytic activity">
    <reaction evidence="2">
        <text>a 3'-end 3'-phospho-ribonucleotide-RNA + ATP = a 3'-end 2',3'-cyclophospho-ribonucleotide-RNA + AMP + diphosphate</text>
        <dbReference type="Rhea" id="RHEA:23976"/>
        <dbReference type="Rhea" id="RHEA-COMP:10463"/>
        <dbReference type="Rhea" id="RHEA-COMP:10464"/>
        <dbReference type="ChEBI" id="CHEBI:30616"/>
        <dbReference type="ChEBI" id="CHEBI:33019"/>
        <dbReference type="ChEBI" id="CHEBI:83062"/>
        <dbReference type="ChEBI" id="CHEBI:83064"/>
        <dbReference type="ChEBI" id="CHEBI:456215"/>
        <dbReference type="EC" id="6.5.1.4"/>
    </reaction>
</comment>
<dbReference type="PANTHER" id="PTHR11096:SF0">
    <property type="entry name" value="RNA 3'-TERMINAL PHOSPHATE CYCLASE"/>
    <property type="match status" value="1"/>
</dbReference>
<name>A0A133XP33_9RHOO</name>
<feature type="domain" description="RNA 3'-terminal phosphate cyclase" evidence="3">
    <location>
        <begin position="2"/>
        <end position="315"/>
    </location>
</feature>
<dbReference type="InterPro" id="IPR036553">
    <property type="entry name" value="RPTC_insert"/>
</dbReference>
<dbReference type="GO" id="GO:0003963">
    <property type="term" value="F:RNA-3'-phosphate cyclase activity"/>
    <property type="evidence" value="ECO:0007669"/>
    <property type="project" value="UniProtKB-EC"/>
</dbReference>
<keyword evidence="6" id="KW-1185">Reference proteome</keyword>
<dbReference type="Pfam" id="PF05189">
    <property type="entry name" value="RTC_insert"/>
    <property type="match status" value="1"/>
</dbReference>
<gene>
    <name evidence="5" type="ORF">AT959_00405</name>
</gene>
<dbReference type="Gene3D" id="3.30.360.20">
    <property type="entry name" value="RNA 3'-terminal phosphate cyclase, insert domain"/>
    <property type="match status" value="1"/>
</dbReference>
<dbReference type="Gene3D" id="3.65.10.20">
    <property type="entry name" value="RNA 3'-terminal phosphate cyclase domain"/>
    <property type="match status" value="1"/>
</dbReference>
<dbReference type="Pfam" id="PF01137">
    <property type="entry name" value="RTC"/>
    <property type="match status" value="1"/>
</dbReference>
<dbReference type="InterPro" id="IPR023797">
    <property type="entry name" value="RNA3'_phos_cyclase_dom"/>
</dbReference>
<evidence type="ECO:0000256" key="2">
    <source>
        <dbReference type="ARBA" id="ARBA00024481"/>
    </source>
</evidence>
<reference evidence="5 6" key="1">
    <citation type="submission" date="2015-12" db="EMBL/GenBank/DDBJ databases">
        <title>Nitrous oxide reduction kinetics distinguish bacteria harboring typical versus atypical NosZ.</title>
        <authorList>
            <person name="Yoon S."/>
            <person name="Nissen S."/>
            <person name="Park D."/>
            <person name="Sanford R.A."/>
            <person name="Loeffler F.E."/>
        </authorList>
    </citation>
    <scope>NUCLEOTIDE SEQUENCE [LARGE SCALE GENOMIC DNA]</scope>
    <source>
        <strain evidence="5 6">ATCC BAA-841</strain>
    </source>
</reference>
<dbReference type="EMBL" id="LODL01000002">
    <property type="protein sequence ID" value="KXB32698.1"/>
    <property type="molecule type" value="Genomic_DNA"/>
</dbReference>
<protein>
    <recommendedName>
        <fullName evidence="1">RNA 3'-terminal-phosphate cyclase (ATP)</fullName>
        <ecNumber evidence="1">6.5.1.4</ecNumber>
    </recommendedName>
</protein>
<evidence type="ECO:0000313" key="6">
    <source>
        <dbReference type="Proteomes" id="UP000070186"/>
    </source>
</evidence>
<dbReference type="InterPro" id="IPR013792">
    <property type="entry name" value="RNA3'P_cycl/enolpyr_Trfase_a/b"/>
</dbReference>
<dbReference type="InterPro" id="IPR013791">
    <property type="entry name" value="RNA3'-term_phos_cycl_insert"/>
</dbReference>
<dbReference type="EC" id="6.5.1.4" evidence="1"/>
<dbReference type="SUPFAM" id="SSF52913">
    <property type="entry name" value="RNA 3'-terminal phosphate cyclase, RPTC, insert domain"/>
    <property type="match status" value="1"/>
</dbReference>
<evidence type="ECO:0000259" key="3">
    <source>
        <dbReference type="Pfam" id="PF01137"/>
    </source>
</evidence>
<dbReference type="GO" id="GO:0006396">
    <property type="term" value="P:RNA processing"/>
    <property type="evidence" value="ECO:0007669"/>
    <property type="project" value="InterPro"/>
</dbReference>
<evidence type="ECO:0000256" key="1">
    <source>
        <dbReference type="ARBA" id="ARBA00012725"/>
    </source>
</evidence>
<comment type="caution">
    <text evidence="5">The sequence shown here is derived from an EMBL/GenBank/DDBJ whole genome shotgun (WGS) entry which is preliminary data.</text>
</comment>
<dbReference type="Proteomes" id="UP000070186">
    <property type="component" value="Unassembled WGS sequence"/>
</dbReference>
<evidence type="ECO:0000259" key="4">
    <source>
        <dbReference type="Pfam" id="PF05189"/>
    </source>
</evidence>
<dbReference type="InterPro" id="IPR000228">
    <property type="entry name" value="RNA3'_term_phos_cyc"/>
</dbReference>
<organism evidence="5 6">
    <name type="scientific">Dechloromonas denitrificans</name>
    <dbReference type="NCBI Taxonomy" id="281362"/>
    <lineage>
        <taxon>Bacteria</taxon>
        <taxon>Pseudomonadati</taxon>
        <taxon>Pseudomonadota</taxon>
        <taxon>Betaproteobacteria</taxon>
        <taxon>Rhodocyclales</taxon>
        <taxon>Azonexaceae</taxon>
        <taxon>Dechloromonas</taxon>
    </lineage>
</organism>
<accession>A0A133XP33</accession>
<dbReference type="STRING" id="281362.AT959_00405"/>
<dbReference type="InterPro" id="IPR037136">
    <property type="entry name" value="RNA3'_phos_cyclase_dom_sf"/>
</dbReference>
<proteinExistence type="predicted"/>